<evidence type="ECO:0000313" key="2">
    <source>
        <dbReference type="EMBL" id="MFD2161263.1"/>
    </source>
</evidence>
<dbReference type="InterPro" id="IPR011042">
    <property type="entry name" value="6-blade_b-propeller_TolB-like"/>
</dbReference>
<organism evidence="2 3">
    <name type="scientific">Paradesertivirga mongoliensis</name>
    <dbReference type="NCBI Taxonomy" id="2100740"/>
    <lineage>
        <taxon>Bacteria</taxon>
        <taxon>Pseudomonadati</taxon>
        <taxon>Bacteroidota</taxon>
        <taxon>Sphingobacteriia</taxon>
        <taxon>Sphingobacteriales</taxon>
        <taxon>Sphingobacteriaceae</taxon>
        <taxon>Paradesertivirga</taxon>
    </lineage>
</organism>
<dbReference type="Proteomes" id="UP001597387">
    <property type="component" value="Unassembled WGS sequence"/>
</dbReference>
<sequence length="428" mass="47452">MNIFEKLDYTILNYKINLSGAVIGCALLALVSHQTKAQTAGLTMPAGFKAEIIAENTGRPRHITVTKKGDIYVKLFRKVDDKGILMLQDKDGDGKYESRTSFGNYIGTGIYLKDSYLYASSDEGVFRYKLDANEHVINPDKPDTLVKGLVSRRQHETKSLVLDNDGNMYVNIGAPSNSCQVNDRQPGSPGQVNCPILETAGGIWQFKIDKMNQSYAEGVRYATGLRNVVGLDWNKQNNALFVMQHGRDQLTMFPEYYDVKQSAELPAECMYMIKQGDNAGWPYSYYDPFQKKNILAPEYGGDGKKEADSKFINPVAAFPAHMAPNGLLFYTGNMFPERYKNGAFVAFHGSWNRAPEPQKGFLVAFIPFKDGKPSGEWETFADGFSGSPEKTASGRADHKPCGLAMGPDGALYVTDDSKGAIYKISYNK</sequence>
<dbReference type="Pfam" id="PF22807">
    <property type="entry name" value="TrAA12"/>
    <property type="match status" value="1"/>
</dbReference>
<dbReference type="InterPro" id="IPR011041">
    <property type="entry name" value="Quinoprot_gluc/sorb_DH_b-prop"/>
</dbReference>
<evidence type="ECO:0000313" key="3">
    <source>
        <dbReference type="Proteomes" id="UP001597387"/>
    </source>
</evidence>
<protein>
    <submittedName>
        <fullName evidence="2">PQQ-dependent sugar dehydrogenase</fullName>
    </submittedName>
</protein>
<dbReference type="InterPro" id="IPR054539">
    <property type="entry name" value="Beta-prop_PDH"/>
</dbReference>
<dbReference type="Gene3D" id="2.120.10.30">
    <property type="entry name" value="TolB, C-terminal domain"/>
    <property type="match status" value="1"/>
</dbReference>
<evidence type="ECO:0000259" key="1">
    <source>
        <dbReference type="Pfam" id="PF22807"/>
    </source>
</evidence>
<gene>
    <name evidence="2" type="ORF">ACFSJU_02605</name>
</gene>
<reference evidence="3" key="1">
    <citation type="journal article" date="2019" name="Int. J. Syst. Evol. Microbiol.">
        <title>The Global Catalogue of Microorganisms (GCM) 10K type strain sequencing project: providing services to taxonomists for standard genome sequencing and annotation.</title>
        <authorList>
            <consortium name="The Broad Institute Genomics Platform"/>
            <consortium name="The Broad Institute Genome Sequencing Center for Infectious Disease"/>
            <person name="Wu L."/>
            <person name="Ma J."/>
        </authorList>
    </citation>
    <scope>NUCLEOTIDE SEQUENCE [LARGE SCALE GENOMIC DNA]</scope>
    <source>
        <strain evidence="3">KCTC 42217</strain>
    </source>
</reference>
<dbReference type="PANTHER" id="PTHR33546">
    <property type="entry name" value="LARGE, MULTIFUNCTIONAL SECRETED PROTEIN-RELATED"/>
    <property type="match status" value="1"/>
</dbReference>
<proteinExistence type="predicted"/>
<dbReference type="PANTHER" id="PTHR33546:SF1">
    <property type="entry name" value="LARGE, MULTIFUNCTIONAL SECRETED PROTEIN"/>
    <property type="match status" value="1"/>
</dbReference>
<keyword evidence="3" id="KW-1185">Reference proteome</keyword>
<accession>A0ABW4ZGU9</accession>
<dbReference type="EMBL" id="JBHUHZ010000001">
    <property type="protein sequence ID" value="MFD2161263.1"/>
    <property type="molecule type" value="Genomic_DNA"/>
</dbReference>
<name>A0ABW4ZGU9_9SPHI</name>
<feature type="domain" description="Pyrroloquinoline quinone-dependent pyranose dehydrogenase beta-propeller" evidence="1">
    <location>
        <begin position="43"/>
        <end position="425"/>
    </location>
</feature>
<comment type="caution">
    <text evidence="2">The sequence shown here is derived from an EMBL/GenBank/DDBJ whole genome shotgun (WGS) entry which is preliminary data.</text>
</comment>
<dbReference type="RefSeq" id="WP_255899784.1">
    <property type="nucleotide sequence ID" value="NZ_JAFMZO010000001.1"/>
</dbReference>
<dbReference type="SUPFAM" id="SSF50952">
    <property type="entry name" value="Soluble quinoprotein glucose dehydrogenase"/>
    <property type="match status" value="1"/>
</dbReference>